<reference evidence="2" key="1">
    <citation type="submission" date="2022-04" db="EMBL/GenBank/DDBJ databases">
        <title>Hymenobacter sp. isolated from the air.</title>
        <authorList>
            <person name="Won M."/>
            <person name="Lee C.-M."/>
            <person name="Woen H.-Y."/>
            <person name="Kwon S.-W."/>
        </authorList>
    </citation>
    <scope>NUCLEOTIDE SEQUENCE</scope>
    <source>
        <strain evidence="2">5420S-77</strain>
        <plasmid evidence="2">unnamed3</plasmid>
    </source>
</reference>
<evidence type="ECO:0000313" key="3">
    <source>
        <dbReference type="Proteomes" id="UP000830401"/>
    </source>
</evidence>
<evidence type="ECO:0000259" key="1">
    <source>
        <dbReference type="Pfam" id="PF21837"/>
    </source>
</evidence>
<organism evidence="2 3">
    <name type="scientific">Hymenobacter volaticus</name>
    <dbReference type="NCBI Taxonomy" id="2932254"/>
    <lineage>
        <taxon>Bacteria</taxon>
        <taxon>Pseudomonadati</taxon>
        <taxon>Bacteroidota</taxon>
        <taxon>Cytophagia</taxon>
        <taxon>Cytophagales</taxon>
        <taxon>Hymenobacteraceae</taxon>
        <taxon>Hymenobacter</taxon>
    </lineage>
</organism>
<dbReference type="EMBL" id="CP095064">
    <property type="protein sequence ID" value="UOQ68985.1"/>
    <property type="molecule type" value="Genomic_DNA"/>
</dbReference>
<proteinExistence type="predicted"/>
<accession>A0ABY4GDI6</accession>
<name>A0ABY4GDI6_9BACT</name>
<protein>
    <recommendedName>
        <fullName evidence="1">DUF6896 domain-containing protein</fullName>
    </recommendedName>
</protein>
<dbReference type="InterPro" id="IPR054191">
    <property type="entry name" value="DUF6896"/>
</dbReference>
<keyword evidence="3" id="KW-1185">Reference proteome</keyword>
<evidence type="ECO:0000313" key="2">
    <source>
        <dbReference type="EMBL" id="UOQ68985.1"/>
    </source>
</evidence>
<sequence length="141" mass="15766">MPAVKQQVVALLHEYQAAVYQAVALLNAKSEQEKGFQRPEVSPGVRAGYLDALQQVRYHFHGAGCKITTPAFTVDFDYARDGGCSGIDLWFLVDFLESNPAIQAKYPFLTNGEQVEQVLEELVKEGLLTRYWYSGTMGVFI</sequence>
<dbReference type="RefSeq" id="WP_245126719.1">
    <property type="nucleotide sequence ID" value="NZ_CP095064.1"/>
</dbReference>
<dbReference type="Proteomes" id="UP000830401">
    <property type="component" value="Plasmid unnamed3"/>
</dbReference>
<feature type="domain" description="DUF6896" evidence="1">
    <location>
        <begin position="9"/>
        <end position="131"/>
    </location>
</feature>
<dbReference type="Pfam" id="PF21837">
    <property type="entry name" value="DUF6896"/>
    <property type="match status" value="1"/>
</dbReference>
<keyword evidence="2" id="KW-0614">Plasmid</keyword>
<gene>
    <name evidence="2" type="ORF">MUN86_26125</name>
</gene>
<geneLocation type="plasmid" evidence="2 3">
    <name>unnamed3</name>
</geneLocation>